<evidence type="ECO:0000313" key="2">
    <source>
        <dbReference type="Proteomes" id="UP001056756"/>
    </source>
</evidence>
<proteinExistence type="predicted"/>
<dbReference type="Proteomes" id="UP001056756">
    <property type="component" value="Chromosome"/>
</dbReference>
<accession>A0A9J6ZFB5</accession>
<reference evidence="1" key="1">
    <citation type="submission" date="2022-05" db="EMBL/GenBank/DDBJ databases">
        <title>Novel bacterial taxa in a minimal lignocellulolytic consortium and its capacity to transform plastics disclosed by genome-resolved metagenomics.</title>
        <authorList>
            <person name="Rodriguez C.A.D."/>
            <person name="Diaz-Garcia L."/>
            <person name="Herrera K."/>
            <person name="Tarazona N.A."/>
            <person name="Sproer C."/>
            <person name="Overmann J."/>
            <person name="Jimenez D.J."/>
        </authorList>
    </citation>
    <scope>NUCLEOTIDE SEQUENCE</scope>
    <source>
        <strain evidence="1">MAG5</strain>
    </source>
</reference>
<gene>
    <name evidence="1" type="ORF">NAG76_22590</name>
</gene>
<sequence>MSEVKAPLFELRIHDLDSVPEVYLNGEKIEGKQLIEYNWETKDSISSGLHKVLLKYYKKDTNEVLIKGFERPEVHKFELYTDQGPSFSHEELAEYGEDKKLNIHIEE</sequence>
<dbReference type="AlphaFoldDB" id="A0A9J6ZFB5"/>
<protein>
    <submittedName>
        <fullName evidence="1">Uncharacterized protein</fullName>
    </submittedName>
</protein>
<dbReference type="EMBL" id="CP097899">
    <property type="protein sequence ID" value="URN94568.1"/>
    <property type="molecule type" value="Genomic_DNA"/>
</dbReference>
<dbReference type="KEGG" id="plig:NAG76_22590"/>
<organism evidence="1 2">
    <name type="scientific">Candidatus Pristimantibacillus lignocellulolyticus</name>
    <dbReference type="NCBI Taxonomy" id="2994561"/>
    <lineage>
        <taxon>Bacteria</taxon>
        <taxon>Bacillati</taxon>
        <taxon>Bacillota</taxon>
        <taxon>Bacilli</taxon>
        <taxon>Bacillales</taxon>
        <taxon>Paenibacillaceae</taxon>
        <taxon>Candidatus Pristimantibacillus</taxon>
    </lineage>
</organism>
<name>A0A9J6ZFB5_9BACL</name>
<evidence type="ECO:0000313" key="1">
    <source>
        <dbReference type="EMBL" id="URN94568.1"/>
    </source>
</evidence>